<dbReference type="EMBL" id="KV428017">
    <property type="protein sequence ID" value="KZT41924.1"/>
    <property type="molecule type" value="Genomic_DNA"/>
</dbReference>
<gene>
    <name evidence="1" type="ORF">SISSUDRAFT_1042170</name>
</gene>
<keyword evidence="2" id="KW-1185">Reference proteome</keyword>
<evidence type="ECO:0000313" key="2">
    <source>
        <dbReference type="Proteomes" id="UP000076798"/>
    </source>
</evidence>
<evidence type="ECO:0000313" key="1">
    <source>
        <dbReference type="EMBL" id="KZT41924.1"/>
    </source>
</evidence>
<dbReference type="AlphaFoldDB" id="A0A166GR17"/>
<dbReference type="Proteomes" id="UP000076798">
    <property type="component" value="Unassembled WGS sequence"/>
</dbReference>
<organism evidence="1 2">
    <name type="scientific">Sistotremastrum suecicum HHB10207 ss-3</name>
    <dbReference type="NCBI Taxonomy" id="1314776"/>
    <lineage>
        <taxon>Eukaryota</taxon>
        <taxon>Fungi</taxon>
        <taxon>Dikarya</taxon>
        <taxon>Basidiomycota</taxon>
        <taxon>Agaricomycotina</taxon>
        <taxon>Agaricomycetes</taxon>
        <taxon>Sistotremastrales</taxon>
        <taxon>Sistotremastraceae</taxon>
        <taxon>Sistotremastrum</taxon>
    </lineage>
</organism>
<accession>A0A166GR17</accession>
<protein>
    <submittedName>
        <fullName evidence="1">Uncharacterized protein</fullName>
    </submittedName>
</protein>
<proteinExistence type="predicted"/>
<name>A0A166GR17_9AGAM</name>
<reference evidence="1 2" key="1">
    <citation type="journal article" date="2016" name="Mol. Biol. Evol.">
        <title>Comparative Genomics of Early-Diverging Mushroom-Forming Fungi Provides Insights into the Origins of Lignocellulose Decay Capabilities.</title>
        <authorList>
            <person name="Nagy L.G."/>
            <person name="Riley R."/>
            <person name="Tritt A."/>
            <person name="Adam C."/>
            <person name="Daum C."/>
            <person name="Floudas D."/>
            <person name="Sun H."/>
            <person name="Yadav J.S."/>
            <person name="Pangilinan J."/>
            <person name="Larsson K.H."/>
            <person name="Matsuura K."/>
            <person name="Barry K."/>
            <person name="Labutti K."/>
            <person name="Kuo R."/>
            <person name="Ohm R.A."/>
            <person name="Bhattacharya S.S."/>
            <person name="Shirouzu T."/>
            <person name="Yoshinaga Y."/>
            <person name="Martin F.M."/>
            <person name="Grigoriev I.V."/>
            <person name="Hibbett D.S."/>
        </authorList>
    </citation>
    <scope>NUCLEOTIDE SEQUENCE [LARGE SCALE GENOMIC DNA]</scope>
    <source>
        <strain evidence="1 2">HHB10207 ss-3</strain>
    </source>
</reference>
<sequence length="125" mass="14329">MLLQGAIESVAHELRREIPAMNTETMLYSLWHELPEPEKVLRSAKKSVLRMPPIEYEDSLNINQGASVVDRIFEAVRLDLRLTLIRKLARKAEKMTNTINSANDTAKVRVVHRVITRLPAIEEDN</sequence>